<dbReference type="AlphaFoldDB" id="D7EAN3"/>
<dbReference type="KEGG" id="mev:Metev_2206"/>
<dbReference type="PANTHER" id="PTHR20861:SF6">
    <property type="entry name" value="BETA-RIBOFURANOSYLPHENOL 5'-PHOSPHATE SYNTHASE"/>
    <property type="match status" value="1"/>
</dbReference>
<keyword evidence="1 2" id="KW-0808">Transferase</keyword>
<dbReference type="InterPro" id="IPR053442">
    <property type="entry name" value="Beta-RFA-P_synthase"/>
</dbReference>
<proteinExistence type="inferred from homology"/>
<evidence type="ECO:0000256" key="2">
    <source>
        <dbReference type="PIRNR" id="PIRNR004884"/>
    </source>
</evidence>
<evidence type="ECO:0000313" key="5">
    <source>
        <dbReference type="EMBL" id="ADI75032.1"/>
    </source>
</evidence>
<comment type="subunit">
    <text evidence="2">Homodimer.</text>
</comment>
<evidence type="ECO:0000313" key="6">
    <source>
        <dbReference type="Proteomes" id="UP000000391"/>
    </source>
</evidence>
<feature type="domain" description="GHMP kinase C-terminal" evidence="4">
    <location>
        <begin position="216"/>
        <end position="296"/>
    </location>
</feature>
<dbReference type="PIRSF" id="PIRSF004884">
    <property type="entry name" value="Sugar_kin_arch"/>
    <property type="match status" value="1"/>
</dbReference>
<dbReference type="Gene3D" id="3.30.230.10">
    <property type="match status" value="1"/>
</dbReference>
<accession>D7EAN3</accession>
<keyword evidence="2" id="KW-0328">Glycosyltransferase</keyword>
<dbReference type="InterPro" id="IPR020568">
    <property type="entry name" value="Ribosomal_Su5_D2-typ_SF"/>
</dbReference>
<dbReference type="InterPro" id="IPR006204">
    <property type="entry name" value="GHMP_kinase_N_dom"/>
</dbReference>
<comment type="pathway">
    <text evidence="2">Cofactor biosynthesis; 5,6,7,8-tetrahydromethanopterin biosynthesis.</text>
</comment>
<feature type="domain" description="GHMP kinase N-terminal" evidence="3">
    <location>
        <begin position="59"/>
        <end position="135"/>
    </location>
</feature>
<comment type="catalytic activity">
    <reaction evidence="2">
        <text>5-phospho-alpha-D-ribose 1-diphosphate + 4-hydroxybenzoate + H(+) = 4-(beta-D-ribofuranosyl)phenol 5'-phosphate + CO2 + diphosphate</text>
        <dbReference type="Rhea" id="RHEA:48556"/>
        <dbReference type="ChEBI" id="CHEBI:15378"/>
        <dbReference type="ChEBI" id="CHEBI:16526"/>
        <dbReference type="ChEBI" id="CHEBI:17879"/>
        <dbReference type="ChEBI" id="CHEBI:33019"/>
        <dbReference type="ChEBI" id="CHEBI:58017"/>
        <dbReference type="ChEBI" id="CHEBI:82767"/>
        <dbReference type="EC" id="2.4.2.54"/>
    </reaction>
</comment>
<dbReference type="RefSeq" id="WP_013195597.1">
    <property type="nucleotide sequence ID" value="NC_014253.1"/>
</dbReference>
<comment type="function">
    <text evidence="2">Catalyzes the condensation of 4-aminobenzoate (pABA) with 5-phospho-alpha-D-ribose 1-diphosphate (PRPP) to produce beta-ribofuranosylaminobenzene 5'-phosphate (beta-RFA-P).</text>
</comment>
<dbReference type="NCBIfam" id="NF040726">
    <property type="entry name" value="BetaRFA-P_synth"/>
    <property type="match status" value="1"/>
</dbReference>
<reference evidence="5 6" key="1">
    <citation type="submission" date="2010-06" db="EMBL/GenBank/DDBJ databases">
        <title>Complete sequence chromosome of Methanohalobium evestigatum Z-7303.</title>
        <authorList>
            <consortium name="US DOE Joint Genome Institute"/>
            <person name="Lucas S."/>
            <person name="Copeland A."/>
            <person name="Lapidus A."/>
            <person name="Cheng J.-F."/>
            <person name="Bruce D."/>
            <person name="Goodwin L."/>
            <person name="Pitluck S."/>
            <person name="Saunders E."/>
            <person name="Detter J.C."/>
            <person name="Han C."/>
            <person name="Tapia R."/>
            <person name="Land M."/>
            <person name="Hauser L."/>
            <person name="Kyrpides N."/>
            <person name="Mikhailova N."/>
            <person name="Sieprawska-Lupa M."/>
            <person name="Whitman W.B."/>
            <person name="Anderson I."/>
            <person name="Woyke T."/>
        </authorList>
    </citation>
    <scope>NUCLEOTIDE SEQUENCE [LARGE SCALE GENOMIC DNA]</scope>
    <source>
        <strain evidence="6">ATCC BAA-1072 / DSM 3721 / NBRC 107634 / OCM 161 / Z-7303</strain>
    </source>
</reference>
<dbReference type="InterPro" id="IPR004422">
    <property type="entry name" value="RFAP_synthase"/>
</dbReference>
<dbReference type="PANTHER" id="PTHR20861">
    <property type="entry name" value="HOMOSERINE/4-DIPHOSPHOCYTIDYL-2-C-METHYL-D-ERYTHRITOL KINASE"/>
    <property type="match status" value="1"/>
</dbReference>
<dbReference type="NCBIfam" id="TIGR00144">
    <property type="entry name" value="beta_RFAP_syn"/>
    <property type="match status" value="1"/>
</dbReference>
<dbReference type="GO" id="GO:0005524">
    <property type="term" value="F:ATP binding"/>
    <property type="evidence" value="ECO:0007669"/>
    <property type="project" value="UniProtKB-UniRule"/>
</dbReference>
<dbReference type="InterPro" id="IPR013750">
    <property type="entry name" value="GHMP_kinase_C_dom"/>
</dbReference>
<organism evidence="5 6">
    <name type="scientific">Methanohalobium evestigatum (strain ATCC BAA-1072 / DSM 3721 / NBRC 107634 / OCM 161 / Z-7303)</name>
    <dbReference type="NCBI Taxonomy" id="644295"/>
    <lineage>
        <taxon>Archaea</taxon>
        <taxon>Methanobacteriati</taxon>
        <taxon>Methanobacteriota</taxon>
        <taxon>Stenosarchaea group</taxon>
        <taxon>Methanomicrobia</taxon>
        <taxon>Methanosarcinales</taxon>
        <taxon>Methanosarcinaceae</taxon>
        <taxon>Methanohalobium</taxon>
    </lineage>
</organism>
<dbReference type="Pfam" id="PF00288">
    <property type="entry name" value="GHMP_kinases_N"/>
    <property type="match status" value="1"/>
</dbReference>
<evidence type="ECO:0000259" key="4">
    <source>
        <dbReference type="Pfam" id="PF08544"/>
    </source>
</evidence>
<evidence type="ECO:0000256" key="1">
    <source>
        <dbReference type="ARBA" id="ARBA00022679"/>
    </source>
</evidence>
<keyword evidence="6" id="KW-1185">Reference proteome</keyword>
<dbReference type="HOGENOM" id="CLU_061764_0_0_2"/>
<gene>
    <name evidence="5" type="ordered locus">Metev_2206</name>
</gene>
<dbReference type="Proteomes" id="UP000000391">
    <property type="component" value="Chromosome"/>
</dbReference>
<evidence type="ECO:0000259" key="3">
    <source>
        <dbReference type="Pfam" id="PF00288"/>
    </source>
</evidence>
<dbReference type="InterPro" id="IPR014721">
    <property type="entry name" value="Ribsml_uS5_D2-typ_fold_subgr"/>
</dbReference>
<dbReference type="SUPFAM" id="SSF54211">
    <property type="entry name" value="Ribosomal protein S5 domain 2-like"/>
    <property type="match status" value="1"/>
</dbReference>
<dbReference type="OrthoDB" id="85156at2157"/>
<dbReference type="Pfam" id="PF08544">
    <property type="entry name" value="GHMP_kinases_C"/>
    <property type="match status" value="1"/>
</dbReference>
<dbReference type="EC" id="2.4.2.54" evidence="2"/>
<protein>
    <recommendedName>
        <fullName evidence="2">Beta-ribofuranosylaminobenzene 5'-phosphate synthase</fullName>
        <shortName evidence="2">Beta-RFA-P synthase</shortName>
        <ecNumber evidence="2">2.4.2.54</ecNumber>
    </recommendedName>
</protein>
<dbReference type="GO" id="GO:0043793">
    <property type="term" value="F:beta-ribofuranosylaminobenzene 5'-phosphate synthase activity"/>
    <property type="evidence" value="ECO:0007669"/>
    <property type="project" value="UniProtKB-EC"/>
</dbReference>
<comment type="similarity">
    <text evidence="2">Belongs to the beta-RFA-P synthase family.</text>
</comment>
<dbReference type="EMBL" id="CP002069">
    <property type="protein sequence ID" value="ADI75032.1"/>
    <property type="molecule type" value="Genomic_DNA"/>
</dbReference>
<dbReference type="UniPathway" id="UPA00065"/>
<dbReference type="STRING" id="644295.Metev_2206"/>
<name>D7EAN3_METEZ</name>
<dbReference type="GeneID" id="9347868"/>
<sequence length="319" mass="34085">MIRITSPSRLHLSLIDLNAEIGRVDGGLGITLDYPKMELTAEKSDNITVTGNSALNERVKNAVKSVLPDGKGINLNIEDDIPPHVGLGSGTQSALSAASAVNEVYNLGLDVRELAEKVGRGGTSGIGVASFESGGFLVDAGHKFNKKEGFSPSAASKADPAPIVFRHDFPDWDIIMALPHGQGAHDAKEVDIFNKECPIPLNEVQEISHLILMQIIPAILENDIDTFGRGINHLQSTGFKKREIALQSEDIKNLIRFMNDTGAKGCGMSSFGPDVFGFSDSKLQSKKIREDVQSMLDDTVGGHAIITSANNTGANISEV</sequence>